<organism evidence="1 2">
    <name type="scientific">Armatimonas rosea</name>
    <dbReference type="NCBI Taxonomy" id="685828"/>
    <lineage>
        <taxon>Bacteria</taxon>
        <taxon>Bacillati</taxon>
        <taxon>Armatimonadota</taxon>
        <taxon>Armatimonadia</taxon>
        <taxon>Armatimonadales</taxon>
        <taxon>Armatimonadaceae</taxon>
        <taxon>Armatimonas</taxon>
    </lineage>
</organism>
<proteinExistence type="predicted"/>
<sequence>MRKSATLPEGPGLAAAFPGDRGIARHPSVVLAEDFENATLASLGKTWSDISNKGGKPLVLETDPGTRRRVLKITATLGQDSGGHLFTLLPQAAETLFARFYVRFEPDADYIHHFVWMGGHNPGTRWPNPQAGSRPQGDDRVAVGIEPYGDSGRFAAPGAWNFYTYWHEMKKSGDGKFWGAAIAPETKPLLVPRGRWQCVEFMIKLNSRPEKSDGALALWLDGKLAMHVAPGVRRGPWTGLGFTLPETGGEPFEGFRWRTSKDLLLNYFWLEHYVTEEALRRNKSRLKPTNAVWFDDIVVASEYIGPRS</sequence>
<dbReference type="Proteomes" id="UP000520814">
    <property type="component" value="Unassembled WGS sequence"/>
</dbReference>
<protein>
    <recommendedName>
        <fullName evidence="3">GH16 domain-containing protein</fullName>
    </recommendedName>
</protein>
<comment type="caution">
    <text evidence="1">The sequence shown here is derived from an EMBL/GenBank/DDBJ whole genome shotgun (WGS) entry which is preliminary data.</text>
</comment>
<dbReference type="AlphaFoldDB" id="A0A7W9SS12"/>
<dbReference type="EMBL" id="JACHGW010000002">
    <property type="protein sequence ID" value="MBB6050939.1"/>
    <property type="molecule type" value="Genomic_DNA"/>
</dbReference>
<reference evidence="1 2" key="1">
    <citation type="submission" date="2020-08" db="EMBL/GenBank/DDBJ databases">
        <title>Genomic Encyclopedia of Type Strains, Phase IV (KMG-IV): sequencing the most valuable type-strain genomes for metagenomic binning, comparative biology and taxonomic classification.</title>
        <authorList>
            <person name="Goeker M."/>
        </authorList>
    </citation>
    <scope>NUCLEOTIDE SEQUENCE [LARGE SCALE GENOMIC DNA]</scope>
    <source>
        <strain evidence="1 2">DSM 23562</strain>
    </source>
</reference>
<keyword evidence="2" id="KW-1185">Reference proteome</keyword>
<gene>
    <name evidence="1" type="ORF">HNQ39_002730</name>
</gene>
<name>A0A7W9SS12_ARMRO</name>
<evidence type="ECO:0008006" key="3">
    <source>
        <dbReference type="Google" id="ProtNLM"/>
    </source>
</evidence>
<accession>A0A7W9SS12</accession>
<dbReference type="Gene3D" id="2.60.120.200">
    <property type="match status" value="1"/>
</dbReference>
<evidence type="ECO:0000313" key="1">
    <source>
        <dbReference type="EMBL" id="MBB6050939.1"/>
    </source>
</evidence>
<evidence type="ECO:0000313" key="2">
    <source>
        <dbReference type="Proteomes" id="UP000520814"/>
    </source>
</evidence>
<dbReference type="RefSeq" id="WP_184196813.1">
    <property type="nucleotide sequence ID" value="NZ_JACHGW010000002.1"/>
</dbReference>